<sequence length="117" mass="13284">MKLLPASDNEKLMCNVTPNTTLEIYKNVGDGSLKLFPGFSVTLVSASTVYTTIYIYACPEAPLRRILHRHHCSSLLSILISSKNKKEIKIMNFPLTFKATNTSILVRRMMKFPNNKY</sequence>
<reference evidence="2 4" key="1">
    <citation type="journal article" date="2022" name="Nat. Plants">
        <title>Genomes of leafy and leafless Platanthera orchids illuminate the evolution of mycoheterotrophy.</title>
        <authorList>
            <person name="Li M.H."/>
            <person name="Liu K.W."/>
            <person name="Li Z."/>
            <person name="Lu H.C."/>
            <person name="Ye Q.L."/>
            <person name="Zhang D."/>
            <person name="Wang J.Y."/>
            <person name="Li Y.F."/>
            <person name="Zhong Z.M."/>
            <person name="Liu X."/>
            <person name="Yu X."/>
            <person name="Liu D.K."/>
            <person name="Tu X.D."/>
            <person name="Liu B."/>
            <person name="Hao Y."/>
            <person name="Liao X.Y."/>
            <person name="Jiang Y.T."/>
            <person name="Sun W.H."/>
            <person name="Chen J."/>
            <person name="Chen Y.Q."/>
            <person name="Ai Y."/>
            <person name="Zhai J.W."/>
            <person name="Wu S.S."/>
            <person name="Zhou Z."/>
            <person name="Hsiao Y.Y."/>
            <person name="Wu W.L."/>
            <person name="Chen Y.Y."/>
            <person name="Lin Y.F."/>
            <person name="Hsu J.L."/>
            <person name="Li C.Y."/>
            <person name="Wang Z.W."/>
            <person name="Zhao X."/>
            <person name="Zhong W.Y."/>
            <person name="Ma X.K."/>
            <person name="Ma L."/>
            <person name="Huang J."/>
            <person name="Chen G.Z."/>
            <person name="Huang M.Z."/>
            <person name="Huang L."/>
            <person name="Peng D.H."/>
            <person name="Luo Y.B."/>
            <person name="Zou S.Q."/>
            <person name="Chen S.P."/>
            <person name="Lan S."/>
            <person name="Tsai W.C."/>
            <person name="Van de Peer Y."/>
            <person name="Liu Z.J."/>
        </authorList>
    </citation>
    <scope>NUCLEOTIDE SEQUENCE [LARGE SCALE GENOMIC DNA]</scope>
    <source>
        <strain evidence="2">Lor287</strain>
    </source>
</reference>
<proteinExistence type="predicted"/>
<gene>
    <name evidence="3" type="ORF">KSP39_PZI002072</name>
    <name evidence="2" type="ORF">KSP39_PZI012932</name>
</gene>
<name>A0AAP0BCV1_9ASPA</name>
<dbReference type="AlphaFoldDB" id="A0AAP0BCV1"/>
<evidence type="ECO:0000313" key="3">
    <source>
        <dbReference type="EMBL" id="KAK8954643.1"/>
    </source>
</evidence>
<protein>
    <submittedName>
        <fullName evidence="2">Uncharacterized protein</fullName>
    </submittedName>
</protein>
<evidence type="ECO:0000313" key="4">
    <source>
        <dbReference type="Proteomes" id="UP001418222"/>
    </source>
</evidence>
<dbReference type="EMBL" id="JBBWWQ010000002">
    <property type="protein sequence ID" value="KAK8954643.1"/>
    <property type="molecule type" value="Genomic_DNA"/>
</dbReference>
<dbReference type="EMBL" id="JBBWWQ010000011">
    <property type="protein sequence ID" value="KAK8935440.1"/>
    <property type="molecule type" value="Genomic_DNA"/>
</dbReference>
<comment type="caution">
    <text evidence="2">The sequence shown here is derived from an EMBL/GenBank/DDBJ whole genome shotgun (WGS) entry which is preliminary data.</text>
</comment>
<reference evidence="2" key="2">
    <citation type="submission" date="2024-02" db="EMBL/GenBank/DDBJ databases">
        <authorList>
            <person name="Li M.-H."/>
            <person name="Liu K.-W."/>
            <person name="Li Z."/>
            <person name="Lu H.-C."/>
            <person name="Ye Q.-L."/>
            <person name="Zhang D."/>
            <person name="Wang J.-Y."/>
            <person name="Li Y.-F."/>
            <person name="Zhong Z.-M."/>
            <person name="Liu X."/>
            <person name="Yu X."/>
            <person name="Liu D.-K."/>
            <person name="Tu X.-D."/>
            <person name="Liu B."/>
            <person name="Hao Y."/>
            <person name="Liao X.-Y."/>
            <person name="Jiang Y.-T."/>
            <person name="Sun W.-H."/>
            <person name="Chen J."/>
            <person name="Ai Y."/>
            <person name="Zhai J.-W."/>
            <person name="Wu S.-S."/>
            <person name="Zhou Z."/>
            <person name="Hsiao Y.-Y."/>
            <person name="Wu W.-L."/>
            <person name="Chen Y.-Y."/>
            <person name="Lin Y.-F."/>
            <person name="Hsu J.-L."/>
            <person name="Li C.-Y."/>
            <person name="Wang Z.-W."/>
            <person name="Zhao X."/>
            <person name="Zhong W.-Y."/>
            <person name="Ma X.-K."/>
            <person name="Ma L."/>
            <person name="Huang J."/>
            <person name="Chen G.-Z."/>
            <person name="Huang M.-Z."/>
            <person name="Huang L."/>
            <person name="Peng D.-H."/>
            <person name="Luo Y.-B."/>
            <person name="Zou S.-Q."/>
            <person name="Chen S.-P."/>
            <person name="Lan S."/>
            <person name="Tsai W.-C."/>
            <person name="Van De Peer Y."/>
            <person name="Liu Z.-J."/>
        </authorList>
    </citation>
    <scope>NUCLEOTIDE SEQUENCE</scope>
    <source>
        <strain evidence="2">Lor287</strain>
        <tissue evidence="2">Leaf</tissue>
    </source>
</reference>
<accession>A0AAP0BCV1</accession>
<evidence type="ECO:0000313" key="2">
    <source>
        <dbReference type="EMBL" id="KAK8935440.1"/>
    </source>
</evidence>
<keyword evidence="1" id="KW-1133">Transmembrane helix</keyword>
<evidence type="ECO:0000256" key="1">
    <source>
        <dbReference type="SAM" id="Phobius"/>
    </source>
</evidence>
<keyword evidence="1" id="KW-0812">Transmembrane</keyword>
<keyword evidence="1" id="KW-0472">Membrane</keyword>
<feature type="transmembrane region" description="Helical" evidence="1">
    <location>
        <begin position="35"/>
        <end position="57"/>
    </location>
</feature>
<dbReference type="Proteomes" id="UP001418222">
    <property type="component" value="Unassembled WGS sequence"/>
</dbReference>
<organism evidence="2 4">
    <name type="scientific">Platanthera zijinensis</name>
    <dbReference type="NCBI Taxonomy" id="2320716"/>
    <lineage>
        <taxon>Eukaryota</taxon>
        <taxon>Viridiplantae</taxon>
        <taxon>Streptophyta</taxon>
        <taxon>Embryophyta</taxon>
        <taxon>Tracheophyta</taxon>
        <taxon>Spermatophyta</taxon>
        <taxon>Magnoliopsida</taxon>
        <taxon>Liliopsida</taxon>
        <taxon>Asparagales</taxon>
        <taxon>Orchidaceae</taxon>
        <taxon>Orchidoideae</taxon>
        <taxon>Orchideae</taxon>
        <taxon>Orchidinae</taxon>
        <taxon>Platanthera</taxon>
    </lineage>
</organism>
<keyword evidence="4" id="KW-1185">Reference proteome</keyword>